<gene>
    <name evidence="1" type="ORF">Anas_03804</name>
</gene>
<sequence length="347" mass="39947">MLIYDKALYGYFIGNCTDKEHPFRPLMKLLFTSQSRDYLNMISEILIIITRNSGKVSSFLDIIIYTLPVGLKNIGGNVHKIFNPEKLVDGSLCEVDKPIEVKYFNPVENIRYVLNVLQYSLRKAKLQLKGKLNMPDSTVDNLIFTLLTVSQDPQIFSSNIIASIQNCLAEILDIYPSDCKYQKKIQDIVERIVLYWQDSPEDFSHITAYKLCLDVIPLSRRGKQLKASLAYTSLNYCLPSMELSILDRVTLYQLSKFSRENVSEFSLLDCRTLCSVIQLIDAAIIRPVIVEQDEIHVNSLLRTVNEINSQKSSPLLKEDYYYKSKFVSLVSEITKQWSKLLFLEHNI</sequence>
<comment type="caution">
    <text evidence="1">The sequence shown here is derived from an EMBL/GenBank/DDBJ whole genome shotgun (WGS) entry which is preliminary data.</text>
</comment>
<dbReference type="AlphaFoldDB" id="A0A5N5TI77"/>
<evidence type="ECO:0000313" key="1">
    <source>
        <dbReference type="EMBL" id="KAB7506323.1"/>
    </source>
</evidence>
<dbReference type="OrthoDB" id="10322359at2759"/>
<accession>A0A5N5TI77</accession>
<organism evidence="1 2">
    <name type="scientific">Armadillidium nasatum</name>
    <dbReference type="NCBI Taxonomy" id="96803"/>
    <lineage>
        <taxon>Eukaryota</taxon>
        <taxon>Metazoa</taxon>
        <taxon>Ecdysozoa</taxon>
        <taxon>Arthropoda</taxon>
        <taxon>Crustacea</taxon>
        <taxon>Multicrustacea</taxon>
        <taxon>Malacostraca</taxon>
        <taxon>Eumalacostraca</taxon>
        <taxon>Peracarida</taxon>
        <taxon>Isopoda</taxon>
        <taxon>Oniscidea</taxon>
        <taxon>Crinocheta</taxon>
        <taxon>Armadillidiidae</taxon>
        <taxon>Armadillidium</taxon>
    </lineage>
</organism>
<keyword evidence="2" id="KW-1185">Reference proteome</keyword>
<protein>
    <submittedName>
        <fullName evidence="1">Uncharacterized protein</fullName>
    </submittedName>
</protein>
<evidence type="ECO:0000313" key="2">
    <source>
        <dbReference type="Proteomes" id="UP000326759"/>
    </source>
</evidence>
<dbReference type="Proteomes" id="UP000326759">
    <property type="component" value="Unassembled WGS sequence"/>
</dbReference>
<proteinExistence type="predicted"/>
<name>A0A5N5TI77_9CRUS</name>
<reference evidence="1 2" key="1">
    <citation type="journal article" date="2019" name="PLoS Biol.">
        <title>Sex chromosomes control vertical transmission of feminizing Wolbachia symbionts in an isopod.</title>
        <authorList>
            <person name="Becking T."/>
            <person name="Chebbi M.A."/>
            <person name="Giraud I."/>
            <person name="Moumen B."/>
            <person name="Laverre T."/>
            <person name="Caubet Y."/>
            <person name="Peccoud J."/>
            <person name="Gilbert C."/>
            <person name="Cordaux R."/>
        </authorList>
    </citation>
    <scope>NUCLEOTIDE SEQUENCE [LARGE SCALE GENOMIC DNA]</scope>
    <source>
        <strain evidence="1">ANa2</strain>
        <tissue evidence="1">Whole body excluding digestive tract and cuticle</tissue>
    </source>
</reference>
<dbReference type="EMBL" id="SEYY01000879">
    <property type="protein sequence ID" value="KAB7506323.1"/>
    <property type="molecule type" value="Genomic_DNA"/>
</dbReference>